<feature type="disulfide bond" evidence="17">
    <location>
        <begin position="80"/>
        <end position="336"/>
    </location>
</feature>
<evidence type="ECO:0000256" key="17">
    <source>
        <dbReference type="PIRSR" id="PIRSR601508-3"/>
    </source>
</evidence>
<keyword evidence="23" id="KW-1185">Reference proteome</keyword>
<dbReference type="GO" id="GO:0015276">
    <property type="term" value="F:ligand-gated monoatomic ion channel activity"/>
    <property type="evidence" value="ECO:0007669"/>
    <property type="project" value="InterPro"/>
</dbReference>
<dbReference type="PANTHER" id="PTHR18966">
    <property type="entry name" value="IONOTROPIC GLUTAMATE RECEPTOR"/>
    <property type="match status" value="1"/>
</dbReference>
<keyword evidence="3" id="KW-1003">Cell membrane</keyword>
<dbReference type="SUPFAM" id="SSF53822">
    <property type="entry name" value="Periplasmic binding protein-like I"/>
    <property type="match status" value="1"/>
</dbReference>
<dbReference type="InterPro" id="IPR001828">
    <property type="entry name" value="ANF_lig-bd_rcpt"/>
</dbReference>
<evidence type="ECO:0000256" key="4">
    <source>
        <dbReference type="ARBA" id="ARBA00022692"/>
    </source>
</evidence>
<sequence>MGALKWIVAFLAVIELCCCLPFRIHIGGLFEHDDDENELAFRVAVDRLNMNDTLLKNSRIFAMVEKLYSEDTLKTTELCCGLLQKGVGAIFGPQLEAASMHVQSICDDLEVPHIEARWEYRLMRDQLSINLYPRPSILSEAFVRLVNAWNWKDFIIIYEEDDAIIRLKDFMKEGEKQKWKMQIYQFQNDSYRDMFWEIKRAVASREKPDSIVEYRIILDVPRKNLYDVFKAAQQVGMMTEHQKYLITSLDLHTIDMEDFQYGKTNITGLRLVQEQNLEFKDVLKEINARLEQRKKDPITTLKTESTLIYDGVKLFASSLEQMDLAKNVSVLPPISCTLMNKGIDGTTLFNFMKNAALPSPGLSGMIEFDAEGFRSRISLDVIYLTASGLTKDGKHGSFNTTTKLWNGMIGEIFRDEADLAIADLTITTDRLQGVDFTLPFMQTGISILFRKPTQKVKSLFSFLSPFSGEVWLLVMAAYTFISISYFLVGRLSPYEWSNPHPCRQEDQVEENVFSLLNSMWFAIGSLMQQGSDIAPTAMSTRAITSIWYFFCLIMISSYTANLAAFLTVEKLVSPIENVEDLANQKSTMGTYKRIYQFMEKHADEVYVNSNHEGIEKVKKGGYAYFMEATSIEYNTERECNLTQIGGLLDNKGYGIAVKKGKHNLRAWLSGGILKLQEQGQMHTFKERWWKQKKGGGSCSQTSKSSGSVNELGLGNVGGVFVVMLLGIVLSALMGVIEFLWFQRKLKKESEMSLFKLLMREIKHAITCGSSSKPAPKLKSQKDAEEPTKALAGYNSLY</sequence>
<dbReference type="Pfam" id="PF01094">
    <property type="entry name" value="ANF_receptor"/>
    <property type="match status" value="1"/>
</dbReference>
<feature type="signal peptide" evidence="20">
    <location>
        <begin position="1"/>
        <end position="19"/>
    </location>
</feature>
<dbReference type="Gene3D" id="3.40.190.10">
    <property type="entry name" value="Periplasmic binding protein-like II"/>
    <property type="match status" value="1"/>
</dbReference>
<evidence type="ECO:0000256" key="14">
    <source>
        <dbReference type="ARBA" id="ARBA00034104"/>
    </source>
</evidence>
<gene>
    <name evidence="22" type="primary">GRIK2</name>
    <name evidence="22" type="ORF">CDAR_413721</name>
</gene>
<evidence type="ECO:0000313" key="23">
    <source>
        <dbReference type="Proteomes" id="UP001054837"/>
    </source>
</evidence>
<dbReference type="GO" id="GO:0038023">
    <property type="term" value="F:signaling receptor activity"/>
    <property type="evidence" value="ECO:0007669"/>
    <property type="project" value="InterPro"/>
</dbReference>
<dbReference type="InterPro" id="IPR019594">
    <property type="entry name" value="Glu/Gly-bd"/>
</dbReference>
<dbReference type="InterPro" id="IPR015683">
    <property type="entry name" value="Ionotropic_Glu_rcpt"/>
</dbReference>
<evidence type="ECO:0000256" key="19">
    <source>
        <dbReference type="SAM" id="Phobius"/>
    </source>
</evidence>
<name>A0AAV4UES4_9ARAC</name>
<dbReference type="FunFam" id="1.10.287.70:FF:000010">
    <property type="entry name" value="Putative glutamate receptor ionotropic kainate 1"/>
    <property type="match status" value="1"/>
</dbReference>
<evidence type="ECO:0000313" key="22">
    <source>
        <dbReference type="EMBL" id="GIY56055.1"/>
    </source>
</evidence>
<keyword evidence="4 19" id="KW-0812">Transmembrane</keyword>
<evidence type="ECO:0000256" key="11">
    <source>
        <dbReference type="ARBA" id="ARBA00023257"/>
    </source>
</evidence>
<keyword evidence="13" id="KW-0407">Ion channel</keyword>
<dbReference type="Pfam" id="PF10613">
    <property type="entry name" value="Lig_chan-Glu_bd"/>
    <property type="match status" value="1"/>
</dbReference>
<feature type="site" description="Crucial to convey clamshell closure to channel opening" evidence="16">
    <location>
        <position position="575"/>
    </location>
</feature>
<keyword evidence="7" id="KW-0406">Ion transport</keyword>
<comment type="similarity">
    <text evidence="1">Belongs to the glutamate-gated ion channel (TC 1.A.10.1) family.</text>
</comment>
<feature type="binding site" evidence="15">
    <location>
        <position position="430"/>
    </location>
    <ligand>
        <name>L-glutamate</name>
        <dbReference type="ChEBI" id="CHEBI:29985"/>
    </ligand>
</feature>
<evidence type="ECO:0000256" key="7">
    <source>
        <dbReference type="ARBA" id="ARBA00023065"/>
    </source>
</evidence>
<feature type="binding site" evidence="15">
    <location>
        <position position="627"/>
    </location>
    <ligand>
        <name>L-glutamate</name>
        <dbReference type="ChEBI" id="CHEBI:29985"/>
    </ligand>
</feature>
<keyword evidence="8 19" id="KW-0472">Membrane</keyword>
<evidence type="ECO:0000256" key="12">
    <source>
        <dbReference type="ARBA" id="ARBA00023286"/>
    </source>
</evidence>
<dbReference type="SUPFAM" id="SSF53850">
    <property type="entry name" value="Periplasmic binding protein-like II"/>
    <property type="match status" value="1"/>
</dbReference>
<dbReference type="EMBL" id="BPLQ01011158">
    <property type="protein sequence ID" value="GIY56055.1"/>
    <property type="molecule type" value="Genomic_DNA"/>
</dbReference>
<feature type="transmembrane region" description="Helical" evidence="19">
    <location>
        <begin position="719"/>
        <end position="741"/>
    </location>
</feature>
<evidence type="ECO:0000256" key="16">
    <source>
        <dbReference type="PIRSR" id="PIRSR601508-2"/>
    </source>
</evidence>
<proteinExistence type="inferred from homology"/>
<evidence type="ECO:0000256" key="15">
    <source>
        <dbReference type="PIRSR" id="PIRSR601508-1"/>
    </source>
</evidence>
<accession>A0AAV4UES4</accession>
<protein>
    <submittedName>
        <fullName evidence="22">Glutamate receptor ionotropic, kainate 2</fullName>
    </submittedName>
</protein>
<keyword evidence="2" id="KW-0813">Transport</keyword>
<feature type="region of interest" description="Disordered" evidence="18">
    <location>
        <begin position="769"/>
        <end position="797"/>
    </location>
</feature>
<dbReference type="PRINTS" id="PR00177">
    <property type="entry name" value="NMDARECEPTOR"/>
</dbReference>
<feature type="transmembrane region" description="Helical" evidence="19">
    <location>
        <begin position="470"/>
        <end position="488"/>
    </location>
</feature>
<dbReference type="InterPro" id="IPR001508">
    <property type="entry name" value="Iono_Glu_rcpt_met"/>
</dbReference>
<evidence type="ECO:0000256" key="20">
    <source>
        <dbReference type="SAM" id="SignalP"/>
    </source>
</evidence>
<keyword evidence="6" id="KW-0770">Synapse</keyword>
<evidence type="ECO:0000256" key="8">
    <source>
        <dbReference type="ARBA" id="ARBA00023136"/>
    </source>
</evidence>
<keyword evidence="12" id="KW-1071">Ligand-gated ion channel</keyword>
<feature type="transmembrane region" description="Helical" evidence="19">
    <location>
        <begin position="546"/>
        <end position="568"/>
    </location>
</feature>
<reference evidence="22 23" key="1">
    <citation type="submission" date="2021-06" db="EMBL/GenBank/DDBJ databases">
        <title>Caerostris darwini draft genome.</title>
        <authorList>
            <person name="Kono N."/>
            <person name="Arakawa K."/>
        </authorList>
    </citation>
    <scope>NUCLEOTIDE SEQUENCE [LARGE SCALE GENOMIC DNA]</scope>
</reference>
<dbReference type="Gene3D" id="3.40.50.2300">
    <property type="match status" value="2"/>
</dbReference>
<evidence type="ECO:0000256" key="13">
    <source>
        <dbReference type="ARBA" id="ARBA00023303"/>
    </source>
</evidence>
<keyword evidence="20" id="KW-0732">Signal</keyword>
<dbReference type="CDD" id="cd06382">
    <property type="entry name" value="PBP1_iGluR_Kainate"/>
    <property type="match status" value="1"/>
</dbReference>
<dbReference type="InterPro" id="IPR028082">
    <property type="entry name" value="Peripla_BP_I"/>
</dbReference>
<evidence type="ECO:0000256" key="9">
    <source>
        <dbReference type="ARBA" id="ARBA00023170"/>
    </source>
</evidence>
<organism evidence="22 23">
    <name type="scientific">Caerostris darwini</name>
    <dbReference type="NCBI Taxonomy" id="1538125"/>
    <lineage>
        <taxon>Eukaryota</taxon>
        <taxon>Metazoa</taxon>
        <taxon>Ecdysozoa</taxon>
        <taxon>Arthropoda</taxon>
        <taxon>Chelicerata</taxon>
        <taxon>Arachnida</taxon>
        <taxon>Araneae</taxon>
        <taxon>Araneomorphae</taxon>
        <taxon>Entelegynae</taxon>
        <taxon>Araneoidea</taxon>
        <taxon>Araneidae</taxon>
        <taxon>Caerostris</taxon>
    </lineage>
</organism>
<evidence type="ECO:0000256" key="1">
    <source>
        <dbReference type="ARBA" id="ARBA00008685"/>
    </source>
</evidence>
<dbReference type="FunFam" id="3.40.190.10:FF:000061">
    <property type="entry name" value="Glutamate receptor, ionotropic kainate"/>
    <property type="match status" value="1"/>
</dbReference>
<dbReference type="SMART" id="SM00079">
    <property type="entry name" value="PBPe"/>
    <property type="match status" value="1"/>
</dbReference>
<dbReference type="InterPro" id="IPR001320">
    <property type="entry name" value="Iontro_rcpt_C"/>
</dbReference>
<evidence type="ECO:0000256" key="6">
    <source>
        <dbReference type="ARBA" id="ARBA00023018"/>
    </source>
</evidence>
<evidence type="ECO:0000256" key="18">
    <source>
        <dbReference type="SAM" id="MobiDB-lite"/>
    </source>
</evidence>
<keyword evidence="17" id="KW-1015">Disulfide bond</keyword>
<evidence type="ECO:0000259" key="21">
    <source>
        <dbReference type="SMART" id="SM00079"/>
    </source>
</evidence>
<feature type="chain" id="PRO_5043663322" evidence="20">
    <location>
        <begin position="20"/>
        <end position="797"/>
    </location>
</feature>
<feature type="domain" description="Ionotropic glutamate receptor C-terminal" evidence="21">
    <location>
        <begin position="365"/>
        <end position="691"/>
    </location>
</feature>
<evidence type="ECO:0000256" key="2">
    <source>
        <dbReference type="ARBA" id="ARBA00022448"/>
    </source>
</evidence>
<dbReference type="Pfam" id="PF00060">
    <property type="entry name" value="Lig_chan"/>
    <property type="match status" value="1"/>
</dbReference>
<feature type="binding site" evidence="15">
    <location>
        <position position="425"/>
    </location>
    <ligand>
        <name>L-glutamate</name>
        <dbReference type="ChEBI" id="CHEBI:29985"/>
    </ligand>
</feature>
<evidence type="ECO:0000256" key="10">
    <source>
        <dbReference type="ARBA" id="ARBA00023180"/>
    </source>
</evidence>
<keyword evidence="5 19" id="KW-1133">Transmembrane helix</keyword>
<comment type="subcellular location">
    <subcellularLocation>
        <location evidence="14">Postsynaptic cell membrane</location>
        <topology evidence="14">Multi-pass membrane protein</topology>
    </subcellularLocation>
</comment>
<evidence type="ECO:0000256" key="5">
    <source>
        <dbReference type="ARBA" id="ARBA00022989"/>
    </source>
</evidence>
<dbReference type="Proteomes" id="UP001054837">
    <property type="component" value="Unassembled WGS sequence"/>
</dbReference>
<feature type="site" description="Interaction with the cone snail toxin Con-ikot-ikot" evidence="16">
    <location>
        <position position="674"/>
    </location>
</feature>
<comment type="caution">
    <text evidence="22">The sequence shown here is derived from an EMBL/GenBank/DDBJ whole genome shotgun (WGS) entry which is preliminary data.</text>
</comment>
<feature type="disulfide bond" evidence="17">
    <location>
        <begin position="639"/>
        <end position="698"/>
    </location>
</feature>
<dbReference type="SUPFAM" id="SSF81324">
    <property type="entry name" value="Voltage-gated potassium channels"/>
    <property type="match status" value="1"/>
</dbReference>
<dbReference type="GO" id="GO:0045211">
    <property type="term" value="C:postsynaptic membrane"/>
    <property type="evidence" value="ECO:0007669"/>
    <property type="project" value="UniProtKB-SubCell"/>
</dbReference>
<keyword evidence="11" id="KW-0628">Postsynaptic cell membrane</keyword>
<evidence type="ECO:0000256" key="3">
    <source>
        <dbReference type="ARBA" id="ARBA00022475"/>
    </source>
</evidence>
<dbReference type="AlphaFoldDB" id="A0AAV4UES4"/>
<keyword evidence="9 22" id="KW-0675">Receptor</keyword>
<dbReference type="Gene3D" id="1.10.287.70">
    <property type="match status" value="1"/>
</dbReference>
<keyword evidence="10" id="KW-0325">Glycoprotein</keyword>